<dbReference type="PANTHER" id="PTHR23150:SF35">
    <property type="entry name" value="BLL6746 PROTEIN"/>
    <property type="match status" value="1"/>
</dbReference>
<dbReference type="InterPro" id="IPR027417">
    <property type="entry name" value="P-loop_NTPase"/>
</dbReference>
<organism evidence="4 5">
    <name type="scientific">Microcystis aeruginosa NIES-3787</name>
    <dbReference type="NCBI Taxonomy" id="2517782"/>
    <lineage>
        <taxon>Bacteria</taxon>
        <taxon>Bacillati</taxon>
        <taxon>Cyanobacteriota</taxon>
        <taxon>Cyanophyceae</taxon>
        <taxon>Oscillatoriophycideae</taxon>
        <taxon>Chroococcales</taxon>
        <taxon>Microcystaceae</taxon>
        <taxon>Microcystis</taxon>
    </lineage>
</organism>
<feature type="domain" description="CHAT" evidence="3">
    <location>
        <begin position="32"/>
        <end position="199"/>
    </location>
</feature>
<dbReference type="InterPro" id="IPR002182">
    <property type="entry name" value="NB-ARC"/>
</dbReference>
<dbReference type="PANTHER" id="PTHR23150">
    <property type="entry name" value="SULFATASE MODIFYING FACTOR 1, 2"/>
    <property type="match status" value="1"/>
</dbReference>
<dbReference type="Gene3D" id="3.90.1580.10">
    <property type="entry name" value="paralog of FGE (formylglycine-generating enzyme)"/>
    <property type="match status" value="1"/>
</dbReference>
<dbReference type="Pfam" id="PF00931">
    <property type="entry name" value="NB-ARC"/>
    <property type="match status" value="1"/>
</dbReference>
<dbReference type="Gene3D" id="3.40.50.300">
    <property type="entry name" value="P-loop containing nucleotide triphosphate hydrolases"/>
    <property type="match status" value="1"/>
</dbReference>
<name>A0A6H9FXK5_MICAE</name>
<dbReference type="CDD" id="cd00009">
    <property type="entry name" value="AAA"/>
    <property type="match status" value="1"/>
</dbReference>
<evidence type="ECO:0000259" key="2">
    <source>
        <dbReference type="Pfam" id="PF03781"/>
    </source>
</evidence>
<evidence type="ECO:0000259" key="1">
    <source>
        <dbReference type="Pfam" id="PF00931"/>
    </source>
</evidence>
<dbReference type="InterPro" id="IPR051043">
    <property type="entry name" value="Sulfatase_Mod_Factor_Kinase"/>
</dbReference>
<dbReference type="SUPFAM" id="SSF52540">
    <property type="entry name" value="P-loop containing nucleoside triphosphate hydrolases"/>
    <property type="match status" value="1"/>
</dbReference>
<reference evidence="4 5" key="1">
    <citation type="submission" date="2019-02" db="EMBL/GenBank/DDBJ databases">
        <title>Draft genome sequence of Arthrospira platensis NIES-3787.</title>
        <authorList>
            <person name="Yamaguchi H."/>
            <person name="Suzuki S."/>
            <person name="Kawachi M."/>
        </authorList>
    </citation>
    <scope>NUCLEOTIDE SEQUENCE [LARGE SCALE GENOMIC DNA]</scope>
    <source>
        <strain evidence="4 5">NIES-3787</strain>
    </source>
</reference>
<proteinExistence type="predicted"/>
<sequence length="1024" mass="116711">MVVSQVVTKYPVITGIEEVTRQDNSFSNQILILFSAPLLNEDLEPVENLAIQPEIEAIASVLEGISHPIAVEIVVKVATSRTLQDAFSSRVKPLIIHFIGHGMREVDSTALVLEDEAGITRSFTEKELEIALSNQKQSPCQLALLNACYSEKLAQAFVKAGVPHVIGIDAEDKILDVAARCFSQRLYQALFNQDEIGNAFLVSRDAVKLDDKLKTIFNSETFQPGVNFDQAFKFRLLPQSPHNQSLIIERANSRSVIYPQWSNTNISRDDPNFVGRRQEIHQVIKVLVETDQRCLALHGMGGIGKTALAYAIGRWLHERKRYRDGVWFISLRDTDSVGTLITKVQQSLELKSFALERELRNSRIFLILDDLDRLIEKESNELIDLLNLLLEQCPDLRLLLTSRDSLVRDIFYCHQEEVCSMGVSETRKIFRKYAPSQAQWGDNEDLEEDFNLLIKFLDGYPLPIKLAASYMRENQFTLKILCEELNIEPLEVFDSYSPEERKERSLRITLERSFEMLSVEGQDIFPLLAFFPSGLSRDLARAIGGRSGQKALGELLKFSMAEKSLTASDWRLTLPEPARTYAESKLQQGRGIDYLAPLVLGFYYSNFCDTVLRLFDNQDHKKGEQLLLQENSNLILFLQWGYEHELSSEQICRSARMTASLSPYWRWIEANQDPLVRLRLASLAAQRNQDREGEDLVRNAIAALASRGSFRTVQSLAQGSEEQSEFEVITVNSRGEKIKLELKQPQYFTENLSSEVILDMAAIPGGTFTMGTEDEEIERLVKKFNREGYRREGYRTERPQHQVTVPPFFMGKYPITQAQWRAIASRTDLKVKQDLALNPAHFKDRPDSDRRPVEQVNWYDAVEFCARLSKLTGGEYRLPSEAEWEYACRAGTTTPFYFGETITGELANYDASYTYADEPKGECLNETTPVGQFPPNAFGLYDMHGNVWEWCADTWHDNYDSAPTDGSVWIENGDDNRSSLRGGSWGLNPSYCRSAYRSSYDLLRRRLRYGNLGFRVVCVFGRTL</sequence>
<evidence type="ECO:0000313" key="4">
    <source>
        <dbReference type="EMBL" id="GCL47841.1"/>
    </source>
</evidence>
<dbReference type="SUPFAM" id="SSF56436">
    <property type="entry name" value="C-type lectin-like"/>
    <property type="match status" value="1"/>
</dbReference>
<dbReference type="Pfam" id="PF03781">
    <property type="entry name" value="FGE-sulfatase"/>
    <property type="match status" value="1"/>
</dbReference>
<dbReference type="GO" id="GO:0120147">
    <property type="term" value="F:formylglycine-generating oxidase activity"/>
    <property type="evidence" value="ECO:0007669"/>
    <property type="project" value="TreeGrafter"/>
</dbReference>
<accession>A0A6H9FXK5</accession>
<dbReference type="GO" id="GO:0043531">
    <property type="term" value="F:ADP binding"/>
    <property type="evidence" value="ECO:0007669"/>
    <property type="project" value="InterPro"/>
</dbReference>
<evidence type="ECO:0008006" key="6">
    <source>
        <dbReference type="Google" id="ProtNLM"/>
    </source>
</evidence>
<evidence type="ECO:0000313" key="5">
    <source>
        <dbReference type="Proteomes" id="UP000438874"/>
    </source>
</evidence>
<feature type="domain" description="NB-ARC" evidence="1">
    <location>
        <begin position="278"/>
        <end position="428"/>
    </location>
</feature>
<dbReference type="InterPro" id="IPR024983">
    <property type="entry name" value="CHAT_dom"/>
</dbReference>
<protein>
    <recommendedName>
        <fullName evidence="6">AAA+ ATPase domain-containing protein</fullName>
    </recommendedName>
</protein>
<evidence type="ECO:0000259" key="3">
    <source>
        <dbReference type="Pfam" id="PF12770"/>
    </source>
</evidence>
<dbReference type="PRINTS" id="PR00364">
    <property type="entry name" value="DISEASERSIST"/>
</dbReference>
<gene>
    <name evidence="4" type="ORF">NIES3787_35520</name>
</gene>
<dbReference type="InterPro" id="IPR005532">
    <property type="entry name" value="SUMF_dom"/>
</dbReference>
<dbReference type="InterPro" id="IPR042095">
    <property type="entry name" value="SUMF_sf"/>
</dbReference>
<feature type="domain" description="Sulfatase-modifying factor enzyme-like" evidence="2">
    <location>
        <begin position="759"/>
        <end position="1017"/>
    </location>
</feature>
<dbReference type="EMBL" id="BJCH01000061">
    <property type="protein sequence ID" value="GCL47841.1"/>
    <property type="molecule type" value="Genomic_DNA"/>
</dbReference>
<dbReference type="InterPro" id="IPR016187">
    <property type="entry name" value="CTDL_fold"/>
</dbReference>
<dbReference type="Pfam" id="PF12770">
    <property type="entry name" value="CHAT"/>
    <property type="match status" value="1"/>
</dbReference>
<dbReference type="Proteomes" id="UP000438874">
    <property type="component" value="Unassembled WGS sequence"/>
</dbReference>
<dbReference type="AlphaFoldDB" id="A0A6H9FXK5"/>
<comment type="caution">
    <text evidence="4">The sequence shown here is derived from an EMBL/GenBank/DDBJ whole genome shotgun (WGS) entry which is preliminary data.</text>
</comment>